<dbReference type="WBParaSite" id="PEQ_0000169901-mRNA-1">
    <property type="protein sequence ID" value="PEQ_0000169901-mRNA-1"/>
    <property type="gene ID" value="PEQ_0000169901"/>
</dbReference>
<accession>A0A914R502</accession>
<protein>
    <submittedName>
        <fullName evidence="2">Uncharacterized protein</fullName>
    </submittedName>
</protein>
<proteinExistence type="predicted"/>
<dbReference type="Proteomes" id="UP000887564">
    <property type="component" value="Unplaced"/>
</dbReference>
<reference evidence="2" key="1">
    <citation type="submission" date="2022-11" db="UniProtKB">
        <authorList>
            <consortium name="WormBaseParasite"/>
        </authorList>
    </citation>
    <scope>IDENTIFICATION</scope>
</reference>
<name>A0A914R502_PAREQ</name>
<evidence type="ECO:0000313" key="2">
    <source>
        <dbReference type="WBParaSite" id="PEQ_0000169901-mRNA-1"/>
    </source>
</evidence>
<keyword evidence="1" id="KW-1185">Reference proteome</keyword>
<sequence length="69" mass="7975">MGYVTNLINQTSIETIEQTGGYTRRRNLGMLSNEIADMEVFRNWELPKQFVQGVSDKRTQSSEFWESGV</sequence>
<organism evidence="1 2">
    <name type="scientific">Parascaris equorum</name>
    <name type="common">Equine roundworm</name>
    <dbReference type="NCBI Taxonomy" id="6256"/>
    <lineage>
        <taxon>Eukaryota</taxon>
        <taxon>Metazoa</taxon>
        <taxon>Ecdysozoa</taxon>
        <taxon>Nematoda</taxon>
        <taxon>Chromadorea</taxon>
        <taxon>Rhabditida</taxon>
        <taxon>Spirurina</taxon>
        <taxon>Ascaridomorpha</taxon>
        <taxon>Ascaridoidea</taxon>
        <taxon>Ascarididae</taxon>
        <taxon>Parascaris</taxon>
    </lineage>
</organism>
<dbReference type="AlphaFoldDB" id="A0A914R502"/>
<evidence type="ECO:0000313" key="1">
    <source>
        <dbReference type="Proteomes" id="UP000887564"/>
    </source>
</evidence>